<keyword evidence="3 7" id="KW-1133">Transmembrane helix</keyword>
<dbReference type="EMBL" id="ABDF02000005">
    <property type="protein sequence ID" value="EHK23857.1"/>
    <property type="molecule type" value="Genomic_DNA"/>
</dbReference>
<evidence type="ECO:0000313" key="10">
    <source>
        <dbReference type="Proteomes" id="UP000007115"/>
    </source>
</evidence>
<proteinExistence type="inferred from homology"/>
<feature type="transmembrane region" description="Helical" evidence="7">
    <location>
        <begin position="145"/>
        <end position="169"/>
    </location>
</feature>
<gene>
    <name evidence="9" type="ORF">TRIVIDRAFT_200188</name>
</gene>
<evidence type="ECO:0000256" key="4">
    <source>
        <dbReference type="ARBA" id="ARBA00023136"/>
    </source>
</evidence>
<dbReference type="HOGENOM" id="CLU_028200_12_8_1"/>
<keyword evidence="2 7" id="KW-0812">Transmembrane</keyword>
<name>G9MPQ6_HYPVG</name>
<evidence type="ECO:0000256" key="5">
    <source>
        <dbReference type="ARBA" id="ARBA00038359"/>
    </source>
</evidence>
<dbReference type="InterPro" id="IPR052337">
    <property type="entry name" value="SAT4-like"/>
</dbReference>
<dbReference type="OMA" id="LIYWGIV"/>
<feature type="transmembrane region" description="Helical" evidence="7">
    <location>
        <begin position="226"/>
        <end position="248"/>
    </location>
</feature>
<dbReference type="RefSeq" id="XP_013958059.1">
    <property type="nucleotide sequence ID" value="XM_014102584.1"/>
</dbReference>
<feature type="transmembrane region" description="Helical" evidence="7">
    <location>
        <begin position="189"/>
        <end position="214"/>
    </location>
</feature>
<feature type="transmembrane region" description="Helical" evidence="7">
    <location>
        <begin position="66"/>
        <end position="87"/>
    </location>
</feature>
<comment type="subcellular location">
    <subcellularLocation>
        <location evidence="1">Membrane</location>
        <topology evidence="1">Multi-pass membrane protein</topology>
    </subcellularLocation>
</comment>
<feature type="region of interest" description="Disordered" evidence="6">
    <location>
        <begin position="312"/>
        <end position="358"/>
    </location>
</feature>
<evidence type="ECO:0000259" key="8">
    <source>
        <dbReference type="Pfam" id="PF20684"/>
    </source>
</evidence>
<dbReference type="STRING" id="413071.G9MPQ6"/>
<protein>
    <recommendedName>
        <fullName evidence="8">Rhodopsin domain-containing protein</fullName>
    </recommendedName>
</protein>
<dbReference type="InterPro" id="IPR049326">
    <property type="entry name" value="Rhodopsin_dom_fungi"/>
</dbReference>
<feature type="transmembrane region" description="Helical" evidence="7">
    <location>
        <begin position="34"/>
        <end position="59"/>
    </location>
</feature>
<dbReference type="eggNOG" id="ENOG502SHJ3">
    <property type="taxonomic scope" value="Eukaryota"/>
</dbReference>
<dbReference type="VEuPathDB" id="FungiDB:TRIVIDRAFT_200188"/>
<evidence type="ECO:0000256" key="7">
    <source>
        <dbReference type="SAM" id="Phobius"/>
    </source>
</evidence>
<sequence>MSNLTIPAGSDLCQLPAAIPPPGVVPNFVNPESLAGGIVATAVVMLTWSSIFVAVRIWMNWRNFKLVDYFAIIGCILNAAYTGLLLSVNRYARHQWNVPICWYTATYMKLIFSFGMLLGPAIFFSKAAILLLYLQIFSAHRAMRISVYIVMVLLVLDYWAGEFLEIAFAAPRPGENWTTLLTNGNPGKLVYWGPVQGGLALFIDIAIFVLPLPILWRLNMPLRRRIALCAVFFTALMGVIASIIALWARVKLLGTPDLTWLEAQLFICIIVENNVALIGCCVPAFKNMCKKHIAPSRAWKAFISIIRRRHRSAGGDEGGDRDIEKGGNGRCGGPQLAQGNVNRDNSKESTYENEVASEGNLESFVSHGQGAGSYESSSYSSRVVQIQGGVKDENGVPELANTAANGIVRNVDITQEVHPEHMD</sequence>
<evidence type="ECO:0000313" key="9">
    <source>
        <dbReference type="EMBL" id="EHK23857.1"/>
    </source>
</evidence>
<accession>G9MPQ6</accession>
<organism evidence="9 10">
    <name type="scientific">Hypocrea virens (strain Gv29-8 / FGSC 10586)</name>
    <name type="common">Gliocladium virens</name>
    <name type="synonym">Trichoderma virens</name>
    <dbReference type="NCBI Taxonomy" id="413071"/>
    <lineage>
        <taxon>Eukaryota</taxon>
        <taxon>Fungi</taxon>
        <taxon>Dikarya</taxon>
        <taxon>Ascomycota</taxon>
        <taxon>Pezizomycotina</taxon>
        <taxon>Sordariomycetes</taxon>
        <taxon>Hypocreomycetidae</taxon>
        <taxon>Hypocreales</taxon>
        <taxon>Hypocreaceae</taxon>
        <taxon>Trichoderma</taxon>
    </lineage>
</organism>
<evidence type="ECO:0000256" key="2">
    <source>
        <dbReference type="ARBA" id="ARBA00022692"/>
    </source>
</evidence>
<keyword evidence="10" id="KW-1185">Reference proteome</keyword>
<comment type="caution">
    <text evidence="9">The sequence shown here is derived from an EMBL/GenBank/DDBJ whole genome shotgun (WGS) entry which is preliminary data.</text>
</comment>
<comment type="similarity">
    <text evidence="5">Belongs to the SAT4 family.</text>
</comment>
<dbReference type="GO" id="GO:0016020">
    <property type="term" value="C:membrane"/>
    <property type="evidence" value="ECO:0007669"/>
    <property type="project" value="UniProtKB-SubCell"/>
</dbReference>
<evidence type="ECO:0000256" key="6">
    <source>
        <dbReference type="SAM" id="MobiDB-lite"/>
    </source>
</evidence>
<dbReference type="PANTHER" id="PTHR33048:SF47">
    <property type="entry name" value="INTEGRAL MEMBRANE PROTEIN-RELATED"/>
    <property type="match status" value="1"/>
</dbReference>
<reference evidence="9 10" key="1">
    <citation type="journal article" date="2011" name="Genome Biol.">
        <title>Comparative genome sequence analysis underscores mycoparasitism as the ancestral life style of Trichoderma.</title>
        <authorList>
            <person name="Kubicek C.P."/>
            <person name="Herrera-Estrella A."/>
            <person name="Seidl-Seiboth V."/>
            <person name="Martinez D.A."/>
            <person name="Druzhinina I.S."/>
            <person name="Thon M."/>
            <person name="Zeilinger S."/>
            <person name="Casas-Flores S."/>
            <person name="Horwitz B.A."/>
            <person name="Mukherjee P.K."/>
            <person name="Mukherjee M."/>
            <person name="Kredics L."/>
            <person name="Alcaraz L.D."/>
            <person name="Aerts A."/>
            <person name="Antal Z."/>
            <person name="Atanasova L."/>
            <person name="Cervantes-Badillo M.G."/>
            <person name="Challacombe J."/>
            <person name="Chertkov O."/>
            <person name="McCluskey K."/>
            <person name="Coulpier F."/>
            <person name="Deshpande N."/>
            <person name="von Doehren H."/>
            <person name="Ebbole D.J."/>
            <person name="Esquivel-Naranjo E.U."/>
            <person name="Fekete E."/>
            <person name="Flipphi M."/>
            <person name="Glaser F."/>
            <person name="Gomez-Rodriguez E.Y."/>
            <person name="Gruber S."/>
            <person name="Han C."/>
            <person name="Henrissat B."/>
            <person name="Hermosa R."/>
            <person name="Hernandez-Onate M."/>
            <person name="Karaffa L."/>
            <person name="Kosti I."/>
            <person name="Le Crom S."/>
            <person name="Lindquist E."/>
            <person name="Lucas S."/>
            <person name="Luebeck M."/>
            <person name="Luebeck P.S."/>
            <person name="Margeot A."/>
            <person name="Metz B."/>
            <person name="Misra M."/>
            <person name="Nevalainen H."/>
            <person name="Omann M."/>
            <person name="Packer N."/>
            <person name="Perrone G."/>
            <person name="Uresti-Rivera E.E."/>
            <person name="Salamov A."/>
            <person name="Schmoll M."/>
            <person name="Seiboth B."/>
            <person name="Shapiro H."/>
            <person name="Sukno S."/>
            <person name="Tamayo-Ramos J.A."/>
            <person name="Tisch D."/>
            <person name="Wiest A."/>
            <person name="Wilkinson H.H."/>
            <person name="Zhang M."/>
            <person name="Coutinho P.M."/>
            <person name="Kenerley C.M."/>
            <person name="Monte E."/>
            <person name="Baker S.E."/>
            <person name="Grigoriev I.V."/>
        </authorList>
    </citation>
    <scope>NUCLEOTIDE SEQUENCE [LARGE SCALE GENOMIC DNA]</scope>
    <source>
        <strain evidence="10">Gv29-8 / FGSC 10586</strain>
    </source>
</reference>
<feature type="domain" description="Rhodopsin" evidence="8">
    <location>
        <begin position="55"/>
        <end position="290"/>
    </location>
</feature>
<feature type="compositionally biased region" description="Basic and acidic residues" evidence="6">
    <location>
        <begin position="318"/>
        <end position="327"/>
    </location>
</feature>
<evidence type="ECO:0000256" key="1">
    <source>
        <dbReference type="ARBA" id="ARBA00004141"/>
    </source>
</evidence>
<dbReference type="AlphaFoldDB" id="G9MPQ6"/>
<dbReference type="PANTHER" id="PTHR33048">
    <property type="entry name" value="PTH11-LIKE INTEGRAL MEMBRANE PROTEIN (AFU_ORTHOLOGUE AFUA_5G11245)"/>
    <property type="match status" value="1"/>
</dbReference>
<dbReference type="Pfam" id="PF20684">
    <property type="entry name" value="Fung_rhodopsin"/>
    <property type="match status" value="1"/>
</dbReference>
<dbReference type="InParanoid" id="G9MPQ6"/>
<dbReference type="OrthoDB" id="5329176at2759"/>
<keyword evidence="4 7" id="KW-0472">Membrane</keyword>
<dbReference type="GeneID" id="25790085"/>
<feature type="transmembrane region" description="Helical" evidence="7">
    <location>
        <begin position="263"/>
        <end position="285"/>
    </location>
</feature>
<dbReference type="Proteomes" id="UP000007115">
    <property type="component" value="Unassembled WGS sequence"/>
</dbReference>
<feature type="transmembrane region" description="Helical" evidence="7">
    <location>
        <begin position="107"/>
        <end position="133"/>
    </location>
</feature>
<evidence type="ECO:0000256" key="3">
    <source>
        <dbReference type="ARBA" id="ARBA00022989"/>
    </source>
</evidence>